<proteinExistence type="predicted"/>
<name>A0A7J6QTJ0_PEROL</name>
<dbReference type="PANTHER" id="PTHR21228">
    <property type="entry name" value="FAST LEU-RICH DOMAIN-CONTAINING"/>
    <property type="match status" value="1"/>
</dbReference>
<sequence length="1950" mass="212630">MVVSYRMRHPGRHDYSPVNRRNSDASTGSSVEMEAMGPSAPPTTTTTTLATTTTATPARAVVNLPAVGQPDLAAPGVQSRSDISPSSAESGDGPARFVIIGGAGSMNQFDLSPAGQWDFEQEPNRAAASLRLCIWAMFLFACMVMFRVQQDKLAQAMANRRSNVLHLMAPWEKASFNDRNSTELRAVYIDPRLATVASNLRLGQNHELDVAKLLPPRSNSYIRELDSQRLVASVLDGPWRSTTYSDDDKDSIEQAASDDVAMLRSLDRALYAANEGVSELCPGGDKRSCMIALLKDKQEGTSCFHLAASPDGGIGGFDVAKNDTMVCLGDREGVEIRALLPDRFSSRVVYVWRPAGDEQGIAPSIDCVTTVDTLSGQCIDSVPVHSASYYGMDFREESGQQGKDSVATTKLVSITYDYQRWQTVLRSYVVENDDSPVSSEPEFKSVLFTSRGPFWVLDSPEVSDGFVIVVAGTEPQIGILHAAPLYDAQIGPASNQWMKQGDVLRRENTRSAYYRHVSGKVVDESVAELNTTGRVMKLLLSRSCRAMQPARTSKGLHPLVYQLYRLAKSSKAAVRPSSGETLSMLDAATTAVKDSFTPDDLSVLAWSVGRIGHASPSFWRVAANLAEVYSQDFTPRASARLLEAFANSGDRRVSQTAATALLAHFRDPPGEPITDQGVCQLLRALVKLRRTEEIPAWMVQQGFHHLEGSTEEAVNSRSLVPLMWPLSRIPTAADKAASIVAMLIRGGRLDYTQMTTTNVALLIHALGKAWDTSLEKDGEAPPPYRDVLSQLVTECGVRGWKGLSPHAIAGVLWACGRCTVTSLLEECSDDWHPLMEVELRDFDPQALANLLWGIGRINRKQLPSWLTPSTIEAALLHQGPKADLFSLSMMACALAYEENFDVDALFDSLWRSVRDLIHRRAHGSNTGDLAALLWAFSRRGHSEAAKELAAVCEYHLRSLSPDLRALALWGMANAGHLLPSHIARDVSTCIQEETTLLRFTFLRNLLSLLINGHEPATDLWQLTLVRNVPIAQRRTALSLAMRLRSNTPTTAAAYYAGCLDPEWGFLYPSRSRLSVLRDRVRSGLAKCPSRYLPVLACHLVGILQRLQQPMQLLPERRSKLNFVGDGAASPSGSPAPECGQSLRGARQKDARSKSPVQWFSAEGLSKVAWAAARSKHRDEDFFAQLDRLTTENASAFSSRNAALFLESVAMDESPWSSGSIEAVVQHLSRGADRSDPRDVCQILRALVKLRNAEKAPAWAITAALQTIQTGPSRTALEPCMYEACVAELCWSLARMRRTRAPLCEAIAEAINGERLVLANLTPIRLASLLQSMGLAWAPSEPGHSLASAYRAAMARLVSHCEAGAWAGVTAPAMSGVVWACARVGVDRLTDITIGVSHPLMAMDFSILNAKSMLRLLRAALKLHDGKLPIWLSLDKLAPGLREAVAFMSLDDLSCLTEALPSSAGVASSETADLVAAMWKRTASVVRQLDDDTPRKTKMEAIALLIRFTRHAPLREVAALAEYAARLEERSGPPPEQRLLVALGRMEAIHLLPEALAEAALESLELGSVEPLWVSKVCIALSSRKGHCREASELLLTILRQGRLDLRQVTTATLSDIFAALVEHFSGALWEGPASTGRTGLPSCSHIMETLVDECYRRGWRDFTPGQISRILWACGKGNIKSIIVNATPTVNPLGHVSLGDFEGAELANAIWAIHKLTGNTLPPWCPIEKIPVSCAARAMNLHDLGVLAFALARVEGSAADGVFDGVWQRLNGILTDSTAAAGRDAANFASIMWSFAWRDRLDEVQEMSSWVMDALPQLPAETQGLALWALAKAKLRLSVYAARSIRQSLLSRPITRHTANALVNLWVLRPSQRVVFPGPLSDYPSGDLWKLVGITAATPMQRREALSLALRNRGASVPSAAAHYAGCLTVDEGFLQGSRLRLSILRGLAC</sequence>
<dbReference type="GO" id="GO:0003723">
    <property type="term" value="F:RNA binding"/>
    <property type="evidence" value="ECO:0007669"/>
    <property type="project" value="TreeGrafter"/>
</dbReference>
<accession>A0A7J6QTJ0</accession>
<dbReference type="Proteomes" id="UP000553632">
    <property type="component" value="Unassembled WGS sequence"/>
</dbReference>
<feature type="region of interest" description="Disordered" evidence="1">
    <location>
        <begin position="72"/>
        <end position="93"/>
    </location>
</feature>
<dbReference type="InterPro" id="IPR050870">
    <property type="entry name" value="FAST_kinase"/>
</dbReference>
<dbReference type="GO" id="GO:0035770">
    <property type="term" value="C:ribonucleoprotein granule"/>
    <property type="evidence" value="ECO:0007669"/>
    <property type="project" value="TreeGrafter"/>
</dbReference>
<feature type="region of interest" description="Disordered" evidence="1">
    <location>
        <begin position="1125"/>
        <end position="1151"/>
    </location>
</feature>
<feature type="compositionally biased region" description="Basic residues" evidence="1">
    <location>
        <begin position="1"/>
        <end position="11"/>
    </location>
</feature>
<feature type="region of interest" description="Disordered" evidence="1">
    <location>
        <begin position="1"/>
        <end position="48"/>
    </location>
</feature>
<gene>
    <name evidence="2" type="ORF">FOZ63_023999</name>
</gene>
<dbReference type="GO" id="GO:0000963">
    <property type="term" value="P:mitochondrial RNA processing"/>
    <property type="evidence" value="ECO:0007669"/>
    <property type="project" value="TreeGrafter"/>
</dbReference>
<evidence type="ECO:0000313" key="2">
    <source>
        <dbReference type="EMBL" id="KAF4711623.1"/>
    </source>
</evidence>
<dbReference type="GO" id="GO:0005759">
    <property type="term" value="C:mitochondrial matrix"/>
    <property type="evidence" value="ECO:0007669"/>
    <property type="project" value="TreeGrafter"/>
</dbReference>
<dbReference type="InterPro" id="IPR016024">
    <property type="entry name" value="ARM-type_fold"/>
</dbReference>
<evidence type="ECO:0000313" key="3">
    <source>
        <dbReference type="Proteomes" id="UP000553632"/>
    </source>
</evidence>
<evidence type="ECO:0000256" key="1">
    <source>
        <dbReference type="SAM" id="MobiDB-lite"/>
    </source>
</evidence>
<keyword evidence="3" id="KW-1185">Reference proteome</keyword>
<protein>
    <submittedName>
        <fullName evidence="2">Uncharacterized protein</fullName>
    </submittedName>
</protein>
<dbReference type="EMBL" id="JABANO010030589">
    <property type="protein sequence ID" value="KAF4711623.1"/>
    <property type="molecule type" value="Genomic_DNA"/>
</dbReference>
<comment type="caution">
    <text evidence="2">The sequence shown here is derived from an EMBL/GenBank/DDBJ whole genome shotgun (WGS) entry which is preliminary data.</text>
</comment>
<dbReference type="PANTHER" id="PTHR21228:SF40">
    <property type="entry name" value="LD45607P"/>
    <property type="match status" value="1"/>
</dbReference>
<dbReference type="GO" id="GO:0044528">
    <property type="term" value="P:regulation of mitochondrial mRNA stability"/>
    <property type="evidence" value="ECO:0007669"/>
    <property type="project" value="TreeGrafter"/>
</dbReference>
<reference evidence="2 3" key="1">
    <citation type="submission" date="2020-04" db="EMBL/GenBank/DDBJ databases">
        <title>Perkinsus olseni comparative genomics.</title>
        <authorList>
            <person name="Bogema D.R."/>
        </authorList>
    </citation>
    <scope>NUCLEOTIDE SEQUENCE [LARGE SCALE GENOMIC DNA]</scope>
    <source>
        <strain evidence="2 3">ATCC PRA-207</strain>
    </source>
</reference>
<feature type="compositionally biased region" description="Polar residues" evidence="1">
    <location>
        <begin position="78"/>
        <end position="89"/>
    </location>
</feature>
<dbReference type="SUPFAM" id="SSF48371">
    <property type="entry name" value="ARM repeat"/>
    <property type="match status" value="1"/>
</dbReference>
<organism evidence="2 3">
    <name type="scientific">Perkinsus olseni</name>
    <name type="common">Perkinsus atlanticus</name>
    <dbReference type="NCBI Taxonomy" id="32597"/>
    <lineage>
        <taxon>Eukaryota</taxon>
        <taxon>Sar</taxon>
        <taxon>Alveolata</taxon>
        <taxon>Perkinsozoa</taxon>
        <taxon>Perkinsea</taxon>
        <taxon>Perkinsida</taxon>
        <taxon>Perkinsidae</taxon>
        <taxon>Perkinsus</taxon>
    </lineage>
</organism>
<feature type="non-terminal residue" evidence="2">
    <location>
        <position position="1"/>
    </location>
</feature>